<evidence type="ECO:0000256" key="3">
    <source>
        <dbReference type="ARBA" id="ARBA00009789"/>
    </source>
</evidence>
<dbReference type="PANTHER" id="PTHR32125:SF4">
    <property type="entry name" value="2-C-METHYL-D-ERYTHRITOL 4-PHOSPHATE CYTIDYLYLTRANSFERASE, CHLOROPLASTIC"/>
    <property type="match status" value="1"/>
</dbReference>
<dbReference type="EMBL" id="JASNJE010000006">
    <property type="protein sequence ID" value="MDK3072843.1"/>
    <property type="molecule type" value="Genomic_DNA"/>
</dbReference>
<feature type="site" description="Positions MEP for the nucleophilic attack" evidence="7">
    <location>
        <position position="149"/>
    </location>
</feature>
<accession>A0ABT7FCU9</accession>
<proteinExistence type="inferred from homology"/>
<dbReference type="PROSITE" id="PS01295">
    <property type="entry name" value="ISPD"/>
    <property type="match status" value="1"/>
</dbReference>
<name>A0ABT7FCU9_9RHOB</name>
<protein>
    <recommendedName>
        <fullName evidence="7">2-C-methyl-D-erythritol 4-phosphate cytidylyltransferase</fullName>
        <ecNumber evidence="7">2.7.7.60</ecNumber>
    </recommendedName>
    <alternativeName>
        <fullName evidence="7">4-diphosphocytidyl-2C-methyl-D-erythritol synthase</fullName>
    </alternativeName>
    <alternativeName>
        <fullName evidence="7">MEP cytidylyltransferase</fullName>
        <shortName evidence="7">MCT</shortName>
    </alternativeName>
</protein>
<comment type="similarity">
    <text evidence="3 7">Belongs to the IspD/TarI cytidylyltransferase family. IspD subfamily.</text>
</comment>
<feature type="site" description="Transition state stabilizer" evidence="7">
    <location>
        <position position="15"/>
    </location>
</feature>
<keyword evidence="9" id="KW-1185">Reference proteome</keyword>
<dbReference type="Proteomes" id="UP001227126">
    <property type="component" value="Unassembled WGS sequence"/>
</dbReference>
<organism evidence="8 9">
    <name type="scientific">Sedimentitalea xiamensis</name>
    <dbReference type="NCBI Taxonomy" id="3050037"/>
    <lineage>
        <taxon>Bacteria</taxon>
        <taxon>Pseudomonadati</taxon>
        <taxon>Pseudomonadota</taxon>
        <taxon>Alphaproteobacteria</taxon>
        <taxon>Rhodobacterales</taxon>
        <taxon>Paracoccaceae</taxon>
        <taxon>Sedimentitalea</taxon>
    </lineage>
</organism>
<dbReference type="InterPro" id="IPR029044">
    <property type="entry name" value="Nucleotide-diphossugar_trans"/>
</dbReference>
<comment type="catalytic activity">
    <reaction evidence="1 7">
        <text>2-C-methyl-D-erythritol 4-phosphate + CTP + H(+) = 4-CDP-2-C-methyl-D-erythritol + diphosphate</text>
        <dbReference type="Rhea" id="RHEA:13429"/>
        <dbReference type="ChEBI" id="CHEBI:15378"/>
        <dbReference type="ChEBI" id="CHEBI:33019"/>
        <dbReference type="ChEBI" id="CHEBI:37563"/>
        <dbReference type="ChEBI" id="CHEBI:57823"/>
        <dbReference type="ChEBI" id="CHEBI:58262"/>
        <dbReference type="EC" id="2.7.7.60"/>
    </reaction>
</comment>
<evidence type="ECO:0000256" key="1">
    <source>
        <dbReference type="ARBA" id="ARBA00001282"/>
    </source>
</evidence>
<evidence type="ECO:0000256" key="6">
    <source>
        <dbReference type="ARBA" id="ARBA00023229"/>
    </source>
</evidence>
<comment type="pathway">
    <text evidence="2 7">Isoprenoid biosynthesis; isopentenyl diphosphate biosynthesis via DXP pathway; isopentenyl diphosphate from 1-deoxy-D-xylulose 5-phosphate: step 2/6.</text>
</comment>
<dbReference type="HAMAP" id="MF_00108">
    <property type="entry name" value="IspD"/>
    <property type="match status" value="1"/>
</dbReference>
<comment type="caution">
    <text evidence="8">The sequence shown here is derived from an EMBL/GenBank/DDBJ whole genome shotgun (WGS) entry which is preliminary data.</text>
</comment>
<sequence>MTTAALIVAAGRGRRAGGPFPKQWREIAGAPVAEHTLRAFEEHGLIGLIAIVLHPDDLTGGNAFQARGIRVAHGGADRAESVRNGLAALAGQGVDKVLIHDVARPCVTRDVISGVIAALEDEPGAAPALAVTDALWQGANGFVTGTQDRAGLYRAQTPQGFHYDAICAAHAAHPGGAADDVEVARAAGMRVAIVPGDEDNLKITLPGDFDRADRILRARNGH</sequence>
<comment type="function">
    <text evidence="7">Catalyzes the formation of 4-diphosphocytidyl-2-C-methyl-D-erythritol from CTP and 2-C-methyl-D-erythritol 4-phosphate (MEP).</text>
</comment>
<keyword evidence="5 7" id="KW-0548">Nucleotidyltransferase</keyword>
<gene>
    <name evidence="7 8" type="primary">ispD</name>
    <name evidence="8" type="ORF">QO034_06955</name>
</gene>
<dbReference type="NCBIfam" id="TIGR00453">
    <property type="entry name" value="ispD"/>
    <property type="match status" value="1"/>
</dbReference>
<evidence type="ECO:0000313" key="8">
    <source>
        <dbReference type="EMBL" id="MDK3072843.1"/>
    </source>
</evidence>
<dbReference type="Gene3D" id="3.90.550.10">
    <property type="entry name" value="Spore Coat Polysaccharide Biosynthesis Protein SpsA, Chain A"/>
    <property type="match status" value="1"/>
</dbReference>
<feature type="site" description="Positions MEP for the nucleophilic attack" evidence="7">
    <location>
        <position position="202"/>
    </location>
</feature>
<keyword evidence="4 7" id="KW-0808">Transferase</keyword>
<evidence type="ECO:0000256" key="7">
    <source>
        <dbReference type="HAMAP-Rule" id="MF_00108"/>
    </source>
</evidence>
<dbReference type="InterPro" id="IPR034683">
    <property type="entry name" value="IspD/TarI"/>
</dbReference>
<keyword evidence="6 7" id="KW-0414">Isoprene biosynthesis</keyword>
<dbReference type="GO" id="GO:0050518">
    <property type="term" value="F:2-C-methyl-D-erythritol 4-phosphate cytidylyltransferase activity"/>
    <property type="evidence" value="ECO:0007669"/>
    <property type="project" value="UniProtKB-EC"/>
</dbReference>
<evidence type="ECO:0000256" key="4">
    <source>
        <dbReference type="ARBA" id="ARBA00022679"/>
    </source>
</evidence>
<dbReference type="EC" id="2.7.7.60" evidence="7"/>
<reference evidence="8 9" key="1">
    <citation type="submission" date="2023-05" db="EMBL/GenBank/DDBJ databases">
        <title>Sedimentitalea sp. nov. JM2-8.</title>
        <authorList>
            <person name="Huang J."/>
        </authorList>
    </citation>
    <scope>NUCLEOTIDE SEQUENCE [LARGE SCALE GENOMIC DNA]</scope>
    <source>
        <strain evidence="8 9">JM2-8</strain>
    </source>
</reference>
<dbReference type="CDD" id="cd02516">
    <property type="entry name" value="CDP-ME_synthetase"/>
    <property type="match status" value="1"/>
</dbReference>
<dbReference type="RefSeq" id="WP_284484785.1">
    <property type="nucleotide sequence ID" value="NZ_JASNJE010000006.1"/>
</dbReference>
<dbReference type="InterPro" id="IPR050088">
    <property type="entry name" value="IspD/TarI_cytidylyltransf_bact"/>
</dbReference>
<dbReference type="SUPFAM" id="SSF53448">
    <property type="entry name" value="Nucleotide-diphospho-sugar transferases"/>
    <property type="match status" value="1"/>
</dbReference>
<feature type="site" description="Transition state stabilizer" evidence="7">
    <location>
        <position position="22"/>
    </location>
</feature>
<evidence type="ECO:0000256" key="5">
    <source>
        <dbReference type="ARBA" id="ARBA00022695"/>
    </source>
</evidence>
<dbReference type="Pfam" id="PF01128">
    <property type="entry name" value="IspD"/>
    <property type="match status" value="1"/>
</dbReference>
<evidence type="ECO:0000256" key="2">
    <source>
        <dbReference type="ARBA" id="ARBA00004787"/>
    </source>
</evidence>
<evidence type="ECO:0000313" key="9">
    <source>
        <dbReference type="Proteomes" id="UP001227126"/>
    </source>
</evidence>
<dbReference type="InterPro" id="IPR018294">
    <property type="entry name" value="ISPD_synthase_CS"/>
</dbReference>
<dbReference type="InterPro" id="IPR001228">
    <property type="entry name" value="IspD"/>
</dbReference>
<dbReference type="PANTHER" id="PTHR32125">
    <property type="entry name" value="2-C-METHYL-D-ERYTHRITOL 4-PHOSPHATE CYTIDYLYLTRANSFERASE, CHLOROPLASTIC"/>
    <property type="match status" value="1"/>
</dbReference>